<dbReference type="SUPFAM" id="SSF53448">
    <property type="entry name" value="Nucleotide-diphospho-sugar transferases"/>
    <property type="match status" value="1"/>
</dbReference>
<dbReference type="GO" id="GO:0016757">
    <property type="term" value="F:glycosyltransferase activity"/>
    <property type="evidence" value="ECO:0007669"/>
    <property type="project" value="UniProtKB-KW"/>
</dbReference>
<proteinExistence type="inferred from homology"/>
<evidence type="ECO:0000259" key="5">
    <source>
        <dbReference type="Pfam" id="PF00535"/>
    </source>
</evidence>
<dbReference type="CDD" id="cd04186">
    <property type="entry name" value="GT_2_like_c"/>
    <property type="match status" value="1"/>
</dbReference>
<keyword evidence="4" id="KW-1133">Transmembrane helix</keyword>
<evidence type="ECO:0000313" key="6">
    <source>
        <dbReference type="EMBL" id="QJW89946.1"/>
    </source>
</evidence>
<evidence type="ECO:0000256" key="4">
    <source>
        <dbReference type="SAM" id="Phobius"/>
    </source>
</evidence>
<gene>
    <name evidence="6" type="ORF">HNV11_11425</name>
</gene>
<keyword evidence="4" id="KW-0812">Transmembrane</keyword>
<dbReference type="AlphaFoldDB" id="A0A6M5Y997"/>
<keyword evidence="3 6" id="KW-0808">Transferase</keyword>
<dbReference type="RefSeq" id="WP_171739790.1">
    <property type="nucleotide sequence ID" value="NZ_CP053435.1"/>
</dbReference>
<dbReference type="Proteomes" id="UP000502756">
    <property type="component" value="Chromosome"/>
</dbReference>
<dbReference type="Gene3D" id="3.90.550.10">
    <property type="entry name" value="Spore Coat Polysaccharide Biosynthesis Protein SpsA, Chain A"/>
    <property type="match status" value="1"/>
</dbReference>
<dbReference type="Pfam" id="PF00535">
    <property type="entry name" value="Glycos_transf_2"/>
    <property type="match status" value="1"/>
</dbReference>
<feature type="transmembrane region" description="Helical" evidence="4">
    <location>
        <begin position="254"/>
        <end position="278"/>
    </location>
</feature>
<keyword evidence="7" id="KW-1185">Reference proteome</keyword>
<evidence type="ECO:0000256" key="2">
    <source>
        <dbReference type="ARBA" id="ARBA00022676"/>
    </source>
</evidence>
<evidence type="ECO:0000256" key="3">
    <source>
        <dbReference type="ARBA" id="ARBA00022679"/>
    </source>
</evidence>
<dbReference type="EMBL" id="CP053435">
    <property type="protein sequence ID" value="QJW89946.1"/>
    <property type="molecule type" value="Genomic_DNA"/>
</dbReference>
<sequence length="316" mass="36077">MAKVSPINDLPLISLITVNYNQAQVTCDLLESIRGLTYPHFEVIVVDNGSREDPTERILQGNYPNVSVIVSAENLGFSGGNNLGIRHARGDYYFLLNNDTIVTPDLLEQLLEPFRLDPTVGVSCPKIRFYDRPNTIQYAGYHPLSAYTGRTWAIGLMETDQGQYEQPGPTWFAHGAAMLVSRAVLKRAGYLDESFFLYYEELDWSMRIRQAGFRIYYQPKALIYHRESMSVGKENPMRVYYHTRNRLWFMRRNVSGLPLLVFYLYYLGLAVPKALVYYTVRGQRSYLNAVKAALIWNLKHSVKPPLSTASPVTIAV</sequence>
<dbReference type="PANTHER" id="PTHR43179">
    <property type="entry name" value="RHAMNOSYLTRANSFERASE WBBL"/>
    <property type="match status" value="1"/>
</dbReference>
<accession>A0A6M5Y997</accession>
<dbReference type="InterPro" id="IPR001173">
    <property type="entry name" value="Glyco_trans_2-like"/>
</dbReference>
<evidence type="ECO:0000313" key="7">
    <source>
        <dbReference type="Proteomes" id="UP000502756"/>
    </source>
</evidence>
<keyword evidence="4" id="KW-0472">Membrane</keyword>
<keyword evidence="2" id="KW-0328">Glycosyltransferase</keyword>
<dbReference type="PANTHER" id="PTHR43179:SF12">
    <property type="entry name" value="GALACTOFURANOSYLTRANSFERASE GLFT2"/>
    <property type="match status" value="1"/>
</dbReference>
<dbReference type="KEGG" id="stae:HNV11_11425"/>
<organism evidence="6 7">
    <name type="scientific">Spirosoma taeanense</name>
    <dbReference type="NCBI Taxonomy" id="2735870"/>
    <lineage>
        <taxon>Bacteria</taxon>
        <taxon>Pseudomonadati</taxon>
        <taxon>Bacteroidota</taxon>
        <taxon>Cytophagia</taxon>
        <taxon>Cytophagales</taxon>
        <taxon>Cytophagaceae</taxon>
        <taxon>Spirosoma</taxon>
    </lineage>
</organism>
<feature type="domain" description="Glycosyltransferase 2-like" evidence="5">
    <location>
        <begin position="14"/>
        <end position="187"/>
    </location>
</feature>
<protein>
    <submittedName>
        <fullName evidence="6">Glycosyltransferase family 2 protein</fullName>
    </submittedName>
</protein>
<reference evidence="6 7" key="1">
    <citation type="submission" date="2020-05" db="EMBL/GenBank/DDBJ databases">
        <title>Genome sequencing of Spirosoma sp. TS118.</title>
        <authorList>
            <person name="Lee J.-H."/>
            <person name="Jeong S."/>
            <person name="Zhao L."/>
            <person name="Jung J.-H."/>
            <person name="Kim M.-K."/>
            <person name="Lim S."/>
        </authorList>
    </citation>
    <scope>NUCLEOTIDE SEQUENCE [LARGE SCALE GENOMIC DNA]</scope>
    <source>
        <strain evidence="6 7">TS118</strain>
    </source>
</reference>
<evidence type="ECO:0000256" key="1">
    <source>
        <dbReference type="ARBA" id="ARBA00006739"/>
    </source>
</evidence>
<name>A0A6M5Y997_9BACT</name>
<comment type="similarity">
    <text evidence="1">Belongs to the glycosyltransferase 2 family.</text>
</comment>
<dbReference type="InterPro" id="IPR029044">
    <property type="entry name" value="Nucleotide-diphossugar_trans"/>
</dbReference>